<feature type="transmembrane region" description="Helical" evidence="7">
    <location>
        <begin position="338"/>
        <end position="359"/>
    </location>
</feature>
<dbReference type="RefSeq" id="WP_188752608.1">
    <property type="nucleotide sequence ID" value="NZ_BMIK01000013.1"/>
</dbReference>
<sequence length="405" mass="44793">MDATLRIKLSLMMFLQFFIKGAWFVTVGTFLIKNLQATGTQVGLTFMAQSIGAILPPFLIGLLADRYVAAQRLLCVLHIIGGILLWCAGSTAVFGSFYVLILFYMMAYMPTMALINTIAFRQMSNPDKEFPPIRVFGTAGWVVAGLIIGYTAWEQHGQLPYTFKMAAIASFILAFLALFLPATPPLKKDSSVSLGETLGLDALRLLKDRSYLVFFLASVALCIPLAFYYSFTNPFFNEIGIRSAAGIQALGQVSELLFMLLMPLFFIRLGVKYMLGMGMLAWVVRYALFRFGYLDGSEWPLVVGILLHGICFDFFFVTGQIYTNNKAGDRFKNAAQGLITLATYGVGMMMGSVLAGFVVDANATQDGFHRWDSIWIVPSLIAGMVLVVFLFLFKSGKKNINLSSK</sequence>
<evidence type="ECO:0000256" key="2">
    <source>
        <dbReference type="ARBA" id="ARBA00022448"/>
    </source>
</evidence>
<name>A0ABQ1MDH8_9SPHI</name>
<reference evidence="9" key="1">
    <citation type="journal article" date="2019" name="Int. J. Syst. Evol. Microbiol.">
        <title>The Global Catalogue of Microorganisms (GCM) 10K type strain sequencing project: providing services to taxonomists for standard genome sequencing and annotation.</title>
        <authorList>
            <consortium name="The Broad Institute Genomics Platform"/>
            <consortium name="The Broad Institute Genome Sequencing Center for Infectious Disease"/>
            <person name="Wu L."/>
            <person name="Ma J."/>
        </authorList>
    </citation>
    <scope>NUCLEOTIDE SEQUENCE [LARGE SCALE GENOMIC DNA]</scope>
    <source>
        <strain evidence="9">CGMCC 1.15342</strain>
    </source>
</reference>
<feature type="transmembrane region" description="Helical" evidence="7">
    <location>
        <begin position="374"/>
        <end position="393"/>
    </location>
</feature>
<feature type="transmembrane region" description="Helical" evidence="7">
    <location>
        <begin position="159"/>
        <end position="180"/>
    </location>
</feature>
<feature type="transmembrane region" description="Helical" evidence="7">
    <location>
        <begin position="44"/>
        <end position="64"/>
    </location>
</feature>
<keyword evidence="6 7" id="KW-0472">Membrane</keyword>
<keyword evidence="5 7" id="KW-1133">Transmembrane helix</keyword>
<evidence type="ECO:0000256" key="5">
    <source>
        <dbReference type="ARBA" id="ARBA00022989"/>
    </source>
</evidence>
<evidence type="ECO:0000313" key="9">
    <source>
        <dbReference type="Proteomes" id="UP000597338"/>
    </source>
</evidence>
<evidence type="ECO:0000313" key="8">
    <source>
        <dbReference type="EMBL" id="GGC38677.1"/>
    </source>
</evidence>
<comment type="caution">
    <text evidence="8">The sequence shown here is derived from an EMBL/GenBank/DDBJ whole genome shotgun (WGS) entry which is preliminary data.</text>
</comment>
<feature type="transmembrane region" description="Helical" evidence="7">
    <location>
        <begin position="211"/>
        <end position="231"/>
    </location>
</feature>
<evidence type="ECO:0000256" key="1">
    <source>
        <dbReference type="ARBA" id="ARBA00004651"/>
    </source>
</evidence>
<feature type="transmembrane region" description="Helical" evidence="7">
    <location>
        <begin position="243"/>
        <end position="266"/>
    </location>
</feature>
<gene>
    <name evidence="8" type="ORF">GCM10011386_33510</name>
</gene>
<dbReference type="SUPFAM" id="SSF103473">
    <property type="entry name" value="MFS general substrate transporter"/>
    <property type="match status" value="1"/>
</dbReference>
<evidence type="ECO:0000256" key="6">
    <source>
        <dbReference type="ARBA" id="ARBA00023136"/>
    </source>
</evidence>
<keyword evidence="9" id="KW-1185">Reference proteome</keyword>
<evidence type="ECO:0000256" key="7">
    <source>
        <dbReference type="SAM" id="Phobius"/>
    </source>
</evidence>
<feature type="transmembrane region" description="Helical" evidence="7">
    <location>
        <begin position="132"/>
        <end position="153"/>
    </location>
</feature>
<feature type="transmembrane region" description="Helical" evidence="7">
    <location>
        <begin position="299"/>
        <end position="317"/>
    </location>
</feature>
<dbReference type="Proteomes" id="UP000597338">
    <property type="component" value="Unassembled WGS sequence"/>
</dbReference>
<comment type="subcellular location">
    <subcellularLocation>
        <location evidence="1">Cell membrane</location>
        <topology evidence="1">Multi-pass membrane protein</topology>
    </subcellularLocation>
</comment>
<dbReference type="InterPro" id="IPR036259">
    <property type="entry name" value="MFS_trans_sf"/>
</dbReference>
<dbReference type="EMBL" id="BMIK01000013">
    <property type="protein sequence ID" value="GGC38677.1"/>
    <property type="molecule type" value="Genomic_DNA"/>
</dbReference>
<feature type="transmembrane region" description="Helical" evidence="7">
    <location>
        <begin position="12"/>
        <end position="32"/>
    </location>
</feature>
<keyword evidence="2" id="KW-0813">Transport</keyword>
<dbReference type="PANTHER" id="PTHR23522">
    <property type="entry name" value="BLL5896 PROTEIN"/>
    <property type="match status" value="1"/>
</dbReference>
<feature type="transmembrane region" description="Helical" evidence="7">
    <location>
        <begin position="76"/>
        <end position="95"/>
    </location>
</feature>
<evidence type="ECO:0000256" key="3">
    <source>
        <dbReference type="ARBA" id="ARBA00022475"/>
    </source>
</evidence>
<keyword evidence="4 7" id="KW-0812">Transmembrane</keyword>
<evidence type="ECO:0000256" key="4">
    <source>
        <dbReference type="ARBA" id="ARBA00022692"/>
    </source>
</evidence>
<dbReference type="InterPro" id="IPR004740">
    <property type="entry name" value="Nuc_H_symport"/>
</dbReference>
<dbReference type="Pfam" id="PF03825">
    <property type="entry name" value="Nuc_H_symport"/>
    <property type="match status" value="1"/>
</dbReference>
<dbReference type="PANTHER" id="PTHR23522:SF4">
    <property type="entry name" value="NUCLEOSIDE PERMEASE NUPG-RELATED"/>
    <property type="match status" value="1"/>
</dbReference>
<proteinExistence type="predicted"/>
<organism evidence="8 9">
    <name type="scientific">Parapedobacter defluvii</name>
    <dbReference type="NCBI Taxonomy" id="2045106"/>
    <lineage>
        <taxon>Bacteria</taxon>
        <taxon>Pseudomonadati</taxon>
        <taxon>Bacteroidota</taxon>
        <taxon>Sphingobacteriia</taxon>
        <taxon>Sphingobacteriales</taxon>
        <taxon>Sphingobacteriaceae</taxon>
        <taxon>Parapedobacter</taxon>
    </lineage>
</organism>
<dbReference type="Gene3D" id="1.20.1250.20">
    <property type="entry name" value="MFS general substrate transporter like domains"/>
    <property type="match status" value="2"/>
</dbReference>
<feature type="transmembrane region" description="Helical" evidence="7">
    <location>
        <begin position="273"/>
        <end position="293"/>
    </location>
</feature>
<protein>
    <submittedName>
        <fullName evidence="8">MFS transporter</fullName>
    </submittedName>
</protein>
<keyword evidence="3" id="KW-1003">Cell membrane</keyword>
<feature type="transmembrane region" description="Helical" evidence="7">
    <location>
        <begin position="101"/>
        <end position="120"/>
    </location>
</feature>
<accession>A0ABQ1MDH8</accession>